<keyword evidence="3" id="KW-1185">Reference proteome</keyword>
<accession>A0ABQ8KVC0</accession>
<dbReference type="SUPFAM" id="SSF51197">
    <property type="entry name" value="Clavaminate synthase-like"/>
    <property type="match status" value="1"/>
</dbReference>
<feature type="domain" description="JmjC" evidence="1">
    <location>
        <begin position="280"/>
        <end position="450"/>
    </location>
</feature>
<dbReference type="InterPro" id="IPR041667">
    <property type="entry name" value="Cupin_8"/>
</dbReference>
<dbReference type="Proteomes" id="UP000814176">
    <property type="component" value="Unassembled WGS sequence"/>
</dbReference>
<protein>
    <submittedName>
        <fullName evidence="2">Clavaminate synthase-like protein</fullName>
    </submittedName>
</protein>
<evidence type="ECO:0000313" key="3">
    <source>
        <dbReference type="Proteomes" id="UP000814176"/>
    </source>
</evidence>
<dbReference type="PANTHER" id="PTHR12461:SF94">
    <property type="entry name" value="JMJC DOMAIN-CONTAINING PROTEIN"/>
    <property type="match status" value="1"/>
</dbReference>
<evidence type="ECO:0000313" key="2">
    <source>
        <dbReference type="EMBL" id="KAH9843017.1"/>
    </source>
</evidence>
<evidence type="ECO:0000259" key="1">
    <source>
        <dbReference type="PROSITE" id="PS51184"/>
    </source>
</evidence>
<gene>
    <name evidence="2" type="ORF">C8Q71DRAFT_903994</name>
</gene>
<dbReference type="GeneID" id="72009567"/>
<comment type="caution">
    <text evidence="2">The sequence shown here is derived from an EMBL/GenBank/DDBJ whole genome shotgun (WGS) entry which is preliminary data.</text>
</comment>
<dbReference type="EMBL" id="JADCUA010000002">
    <property type="protein sequence ID" value="KAH9843017.1"/>
    <property type="molecule type" value="Genomic_DNA"/>
</dbReference>
<dbReference type="PANTHER" id="PTHR12461">
    <property type="entry name" value="HYPOXIA-INDUCIBLE FACTOR 1 ALPHA INHIBITOR-RELATED"/>
    <property type="match status" value="1"/>
</dbReference>
<proteinExistence type="predicted"/>
<dbReference type="Gene3D" id="2.60.120.650">
    <property type="entry name" value="Cupin"/>
    <property type="match status" value="1"/>
</dbReference>
<name>A0ABQ8KVC0_9APHY</name>
<reference evidence="2 3" key="1">
    <citation type="journal article" date="2021" name="Environ. Microbiol.">
        <title>Gene family expansions and transcriptome signatures uncover fungal adaptations to wood decay.</title>
        <authorList>
            <person name="Hage H."/>
            <person name="Miyauchi S."/>
            <person name="Viragh M."/>
            <person name="Drula E."/>
            <person name="Min B."/>
            <person name="Chaduli D."/>
            <person name="Navarro D."/>
            <person name="Favel A."/>
            <person name="Norest M."/>
            <person name="Lesage-Meessen L."/>
            <person name="Balint B."/>
            <person name="Merenyi Z."/>
            <person name="de Eugenio L."/>
            <person name="Morin E."/>
            <person name="Martinez A.T."/>
            <person name="Baldrian P."/>
            <person name="Stursova M."/>
            <person name="Martinez M.J."/>
            <person name="Novotny C."/>
            <person name="Magnuson J.K."/>
            <person name="Spatafora J.W."/>
            <person name="Maurice S."/>
            <person name="Pangilinan J."/>
            <person name="Andreopoulos W."/>
            <person name="LaButti K."/>
            <person name="Hundley H."/>
            <person name="Na H."/>
            <person name="Kuo A."/>
            <person name="Barry K."/>
            <person name="Lipzen A."/>
            <person name="Henrissat B."/>
            <person name="Riley R."/>
            <person name="Ahrendt S."/>
            <person name="Nagy L.G."/>
            <person name="Grigoriev I.V."/>
            <person name="Martin F."/>
            <person name="Rosso M.N."/>
        </authorList>
    </citation>
    <scope>NUCLEOTIDE SEQUENCE [LARGE SCALE GENOMIC DNA]</scope>
    <source>
        <strain evidence="2 3">CIRM-BRFM 1785</strain>
    </source>
</reference>
<dbReference type="PROSITE" id="PS51184">
    <property type="entry name" value="JMJC"/>
    <property type="match status" value="1"/>
</dbReference>
<dbReference type="InterPro" id="IPR003347">
    <property type="entry name" value="JmjC_dom"/>
</dbReference>
<sequence length="450" mass="50660">MMSDAWAQSLVRELLFRLRDDRLAFQNAVSPQADAIRVALGSLESASWDEHTSSQLDVVIHWAYEEMRASPRADALVLRMLYTDACILRSLGDVLQLGSTQNQVLTMSCVSRLDHAIVIAGAPGERRLDIILDLILEVQQRALGFVASSCDLEHHLDEVRVLSTTASRALASAPHQVPRLDSPPSMLAFVRQYSQRPFVIPRYITDWPALNEHPWSSLDYLQSMAGPGRVVPVEIGDDYRDDDWTQKMLLWDDFLDALDPRKQSTREKRKLYLAQHNLFLQFPKLRNDIIIPDYAYASLPAPKAFSGYVPPANEEQLVLNVWLGPSDMTSPAHTDPFFNLYAQVVGQKTVWLAPPQATPAMYPYPPPSGNASDRTHNPAANTTNPCMSNTSRVDVFAPRGSQDEMPLFWEEAVPHAMSVTLEPGDLLFFPPGWWHAMRSENTSFSVSMWF</sequence>
<dbReference type="RefSeq" id="XP_047784064.1">
    <property type="nucleotide sequence ID" value="XM_047928835.1"/>
</dbReference>
<dbReference type="Pfam" id="PF13621">
    <property type="entry name" value="Cupin_8"/>
    <property type="match status" value="1"/>
</dbReference>
<organism evidence="2 3">
    <name type="scientific">Rhodofomes roseus</name>
    <dbReference type="NCBI Taxonomy" id="34475"/>
    <lineage>
        <taxon>Eukaryota</taxon>
        <taxon>Fungi</taxon>
        <taxon>Dikarya</taxon>
        <taxon>Basidiomycota</taxon>
        <taxon>Agaricomycotina</taxon>
        <taxon>Agaricomycetes</taxon>
        <taxon>Polyporales</taxon>
        <taxon>Rhodofomes</taxon>
    </lineage>
</organism>